<protein>
    <submittedName>
        <fullName evidence="1">Uncharacterized protein</fullName>
    </submittedName>
</protein>
<reference evidence="1 2" key="1">
    <citation type="journal article" date="2021" name="BMC Genomics">
        <title>Datura genome reveals duplications of psychoactive alkaloid biosynthetic genes and high mutation rate following tissue culture.</title>
        <authorList>
            <person name="Rajewski A."/>
            <person name="Carter-House D."/>
            <person name="Stajich J."/>
            <person name="Litt A."/>
        </authorList>
    </citation>
    <scope>NUCLEOTIDE SEQUENCE [LARGE SCALE GENOMIC DNA]</scope>
    <source>
        <strain evidence="1">AR-01</strain>
    </source>
</reference>
<evidence type="ECO:0000313" key="1">
    <source>
        <dbReference type="EMBL" id="MCD7458186.1"/>
    </source>
</evidence>
<comment type="caution">
    <text evidence="1">The sequence shown here is derived from an EMBL/GenBank/DDBJ whole genome shotgun (WGS) entry which is preliminary data.</text>
</comment>
<organism evidence="1 2">
    <name type="scientific">Datura stramonium</name>
    <name type="common">Jimsonweed</name>
    <name type="synonym">Common thornapple</name>
    <dbReference type="NCBI Taxonomy" id="4076"/>
    <lineage>
        <taxon>Eukaryota</taxon>
        <taxon>Viridiplantae</taxon>
        <taxon>Streptophyta</taxon>
        <taxon>Embryophyta</taxon>
        <taxon>Tracheophyta</taxon>
        <taxon>Spermatophyta</taxon>
        <taxon>Magnoliopsida</taxon>
        <taxon>eudicotyledons</taxon>
        <taxon>Gunneridae</taxon>
        <taxon>Pentapetalae</taxon>
        <taxon>asterids</taxon>
        <taxon>lamiids</taxon>
        <taxon>Solanales</taxon>
        <taxon>Solanaceae</taxon>
        <taxon>Solanoideae</taxon>
        <taxon>Datureae</taxon>
        <taxon>Datura</taxon>
    </lineage>
</organism>
<dbReference type="EMBL" id="JACEIK010000503">
    <property type="protein sequence ID" value="MCD7458186.1"/>
    <property type="molecule type" value="Genomic_DNA"/>
</dbReference>
<keyword evidence="2" id="KW-1185">Reference proteome</keyword>
<dbReference type="Proteomes" id="UP000823775">
    <property type="component" value="Unassembled WGS sequence"/>
</dbReference>
<gene>
    <name evidence="1" type="ORF">HAX54_037505</name>
</gene>
<name>A0ABS8SGZ3_DATST</name>
<accession>A0ABS8SGZ3</accession>
<evidence type="ECO:0000313" key="2">
    <source>
        <dbReference type="Proteomes" id="UP000823775"/>
    </source>
</evidence>
<proteinExistence type="predicted"/>
<sequence>MLQSLQLADCTRLQWIPELPLRSIQARFWPGDIDDILDLSCLDNLEVRAVDVELCNYLTSTKSKGPLQGLYEFGIHNIFVPGGKIPTKFNNISTGSSIAFTVPQVPNVKIQGLEMCIAYAEYYEEMFQ</sequence>